<evidence type="ECO:0000313" key="2">
    <source>
        <dbReference type="Proteomes" id="UP000315496"/>
    </source>
</evidence>
<reference evidence="1 2" key="1">
    <citation type="submission" date="2019-05" db="EMBL/GenBank/DDBJ databases">
        <title>The compact genome of Giardia muris reveals important steps in the evolution of intestinal protozoan parasites.</title>
        <authorList>
            <person name="Xu F."/>
            <person name="Jimenez-Gonzalez A."/>
            <person name="Einarsson E."/>
            <person name="Astvaldsson A."/>
            <person name="Peirasmaki D."/>
            <person name="Eckmann L."/>
            <person name="Andersson J.O."/>
            <person name="Svard S.G."/>
            <person name="Jerlstrom-Hultqvist J."/>
        </authorList>
    </citation>
    <scope>NUCLEOTIDE SEQUENCE [LARGE SCALE GENOMIC DNA]</scope>
    <source>
        <strain evidence="1 2">Roberts-Thomson</strain>
    </source>
</reference>
<dbReference type="VEuPathDB" id="GiardiaDB:GMRT_15844"/>
<protein>
    <submittedName>
        <fullName evidence="1">Uncharacterized protein</fullName>
    </submittedName>
</protein>
<dbReference type="OrthoDB" id="10248632at2759"/>
<dbReference type="EMBL" id="VDLU01000005">
    <property type="protein sequence ID" value="TNJ26610.1"/>
    <property type="molecule type" value="Genomic_DNA"/>
</dbReference>
<dbReference type="AlphaFoldDB" id="A0A4Z1SM29"/>
<proteinExistence type="predicted"/>
<keyword evidence="2" id="KW-1185">Reference proteome</keyword>
<comment type="caution">
    <text evidence="1">The sequence shown here is derived from an EMBL/GenBank/DDBJ whole genome shotgun (WGS) entry which is preliminary data.</text>
</comment>
<organism evidence="1 2">
    <name type="scientific">Giardia muris</name>
    <dbReference type="NCBI Taxonomy" id="5742"/>
    <lineage>
        <taxon>Eukaryota</taxon>
        <taxon>Metamonada</taxon>
        <taxon>Diplomonadida</taxon>
        <taxon>Hexamitidae</taxon>
        <taxon>Giardiinae</taxon>
        <taxon>Giardia</taxon>
    </lineage>
</organism>
<sequence length="187" mass="20930">MRYYHTEADKQRENDFVNATGTLRMTGYANTTRILQTGRPDDAHDKDFSRTLQGTAPRYYQESAAVKARPERLELTYNTRPHCGPEAGSLKYVDVRTSTIPRGPELATTARATDIARREQAQAASAVKQPGAKIPTRKRQYDFNSLPQKVGAGDYEIQQTTCIQAPVIPTKNPKTCYWTPCGDVFEG</sequence>
<gene>
    <name evidence="1" type="ORF">GMRT_15844</name>
</gene>
<evidence type="ECO:0000313" key="1">
    <source>
        <dbReference type="EMBL" id="TNJ26610.1"/>
    </source>
</evidence>
<dbReference type="Proteomes" id="UP000315496">
    <property type="component" value="Chromosome 5"/>
</dbReference>
<accession>A0A4Z1SM29</accession>
<name>A0A4Z1SM29_GIAMU</name>